<dbReference type="HOGENOM" id="CLU_3277846_0_0_10"/>
<dbReference type="AlphaFoldDB" id="G8UID0"/>
<dbReference type="Proteomes" id="UP000005436">
    <property type="component" value="Chromosome"/>
</dbReference>
<proteinExistence type="predicted"/>
<evidence type="ECO:0000313" key="1">
    <source>
        <dbReference type="EMBL" id="AEW21006.1"/>
    </source>
</evidence>
<dbReference type="KEGG" id="tfo:BFO_0183"/>
<reference evidence="2" key="1">
    <citation type="submission" date="2011-12" db="EMBL/GenBank/DDBJ databases">
        <title>Complete sequence of Tannerella forsythia ATCC 43037.</title>
        <authorList>
            <person name="Dewhirst F."/>
            <person name="Tanner A."/>
            <person name="Izard J."/>
            <person name="Brinkac L."/>
            <person name="Durkin A.S."/>
            <person name="Hostetler J."/>
            <person name="Shetty J."/>
            <person name="Torralba M."/>
            <person name="Gill S."/>
            <person name="Nelson K."/>
        </authorList>
    </citation>
    <scope>NUCLEOTIDE SEQUENCE [LARGE SCALE GENOMIC DNA]</scope>
    <source>
        <strain evidence="2">ATCC 43037 / JCM 10827 / CCUG 33226 / KCTC 5666 / FDC 338</strain>
    </source>
</reference>
<gene>
    <name evidence="1" type="ordered locus">BFO_0183</name>
</gene>
<sequence length="41" mass="5086">MQHFDADQNPVYHCMKDLLNLFLDRKDIHSFNICFLFYDYN</sequence>
<keyword evidence="2" id="KW-1185">Reference proteome</keyword>
<dbReference type="EMBL" id="CP003191">
    <property type="protein sequence ID" value="AEW21006.1"/>
    <property type="molecule type" value="Genomic_DNA"/>
</dbReference>
<accession>G8UID0</accession>
<evidence type="ECO:0000313" key="2">
    <source>
        <dbReference type="Proteomes" id="UP000005436"/>
    </source>
</evidence>
<name>G8UID0_TANFA</name>
<protein>
    <submittedName>
        <fullName evidence="1">Uncharacterized protein</fullName>
    </submittedName>
</protein>
<dbReference type="STRING" id="203275.BFO_0183"/>
<organism evidence="1 2">
    <name type="scientific">Tannerella forsythia (strain ATCC 43037 / JCM 10827 / CCUG 21028 A / KCTC 5666 / FDC 338)</name>
    <name type="common">Bacteroides forsythus</name>
    <dbReference type="NCBI Taxonomy" id="203275"/>
    <lineage>
        <taxon>Bacteria</taxon>
        <taxon>Pseudomonadati</taxon>
        <taxon>Bacteroidota</taxon>
        <taxon>Bacteroidia</taxon>
        <taxon>Bacteroidales</taxon>
        <taxon>Tannerellaceae</taxon>
        <taxon>Tannerella</taxon>
    </lineage>
</organism>